<protein>
    <submittedName>
        <fullName evidence="3">Uncharacterized protein</fullName>
    </submittedName>
</protein>
<organism evidence="3 4">
    <name type="scientific">Allacma fusca</name>
    <dbReference type="NCBI Taxonomy" id="39272"/>
    <lineage>
        <taxon>Eukaryota</taxon>
        <taxon>Metazoa</taxon>
        <taxon>Ecdysozoa</taxon>
        <taxon>Arthropoda</taxon>
        <taxon>Hexapoda</taxon>
        <taxon>Collembola</taxon>
        <taxon>Symphypleona</taxon>
        <taxon>Sminthuridae</taxon>
        <taxon>Allacma</taxon>
    </lineage>
</organism>
<dbReference type="EMBL" id="CAJVCH010444761">
    <property type="protein sequence ID" value="CAG7819274.1"/>
    <property type="molecule type" value="Genomic_DNA"/>
</dbReference>
<feature type="coiled-coil region" evidence="1">
    <location>
        <begin position="19"/>
        <end position="69"/>
    </location>
</feature>
<evidence type="ECO:0000256" key="1">
    <source>
        <dbReference type="SAM" id="Coils"/>
    </source>
</evidence>
<proteinExistence type="predicted"/>
<accession>A0A8J2LAZ9</accession>
<gene>
    <name evidence="3" type="ORF">AFUS01_LOCUS29734</name>
</gene>
<evidence type="ECO:0000256" key="2">
    <source>
        <dbReference type="SAM" id="MobiDB-lite"/>
    </source>
</evidence>
<reference evidence="3" key="1">
    <citation type="submission" date="2021-06" db="EMBL/GenBank/DDBJ databases">
        <authorList>
            <person name="Hodson N. C."/>
            <person name="Mongue J. A."/>
            <person name="Jaron S. K."/>
        </authorList>
    </citation>
    <scope>NUCLEOTIDE SEQUENCE</scope>
</reference>
<evidence type="ECO:0000313" key="3">
    <source>
        <dbReference type="EMBL" id="CAG7819274.1"/>
    </source>
</evidence>
<feature type="compositionally biased region" description="Polar residues" evidence="2">
    <location>
        <begin position="431"/>
        <end position="444"/>
    </location>
</feature>
<evidence type="ECO:0000313" key="4">
    <source>
        <dbReference type="Proteomes" id="UP000708208"/>
    </source>
</evidence>
<dbReference type="AlphaFoldDB" id="A0A8J2LAZ9"/>
<dbReference type="Proteomes" id="UP000708208">
    <property type="component" value="Unassembled WGS sequence"/>
</dbReference>
<keyword evidence="1" id="KW-0175">Coiled coil</keyword>
<name>A0A8J2LAZ9_9HEXA</name>
<feature type="compositionally biased region" description="Low complexity" evidence="2">
    <location>
        <begin position="409"/>
        <end position="421"/>
    </location>
</feature>
<comment type="caution">
    <text evidence="3">The sequence shown here is derived from an EMBL/GenBank/DDBJ whole genome shotgun (WGS) entry which is preliminary data.</text>
</comment>
<sequence>MVSQQEFSDFKTLIEDQIKKQFEDKATELETNYKTKLDEKVKEIEATYLAKHNEKVKELESSVDKSVNELMGKWCTETNKDVGEAIVSFKNSIIDELKNESTTMWQNNEQEMKKTVDILLKGAEARVAQAGGEKSSSELVFIELFRKSATMFTQKMIHHPVRFVKQFQTKEIEQNLSPVNRRMLFISCVEYKTQAWETKIQEGEELEKLIPQFLNLYWDQTAKQSAIEYFRTDNVEKIKTMADYIEYFSMWYDTLAATKLTAEQIIDKILEKIPHAIQNKMNLEELNTKEDLVKKLTVAKKSVTDEYLAMYVHSTKYVHTNFHQKTDPQVTEEAREIQQEKPRVSNYKGKNFIPNFHEVRVRNFNYRGRGNYGSYVPDSQWRKPPPKFNSTGQGARGDLSIQNMQNGTPQNQAPQAPNSQSIPQPTPEQLFYQNSKPGGSKNGN</sequence>
<keyword evidence="4" id="KW-1185">Reference proteome</keyword>
<feature type="region of interest" description="Disordered" evidence="2">
    <location>
        <begin position="374"/>
        <end position="444"/>
    </location>
</feature>